<dbReference type="AlphaFoldDB" id="A0A951ULC3"/>
<proteinExistence type="predicted"/>
<evidence type="ECO:0000313" key="2">
    <source>
        <dbReference type="Proteomes" id="UP000715781"/>
    </source>
</evidence>
<evidence type="ECO:0000313" key="1">
    <source>
        <dbReference type="EMBL" id="MBW4566135.1"/>
    </source>
</evidence>
<reference evidence="1" key="1">
    <citation type="submission" date="2021-05" db="EMBL/GenBank/DDBJ databases">
        <authorList>
            <person name="Pietrasiak N."/>
            <person name="Ward R."/>
            <person name="Stajich J.E."/>
            <person name="Kurbessoian T."/>
        </authorList>
    </citation>
    <scope>NUCLEOTIDE SEQUENCE</scope>
    <source>
        <strain evidence="1">JT2-VF2</strain>
    </source>
</reference>
<reference evidence="1" key="2">
    <citation type="journal article" date="2022" name="Microbiol. Resour. Announc.">
        <title>Metagenome Sequencing to Explore Phylogenomics of Terrestrial Cyanobacteria.</title>
        <authorList>
            <person name="Ward R.D."/>
            <person name="Stajich J.E."/>
            <person name="Johansen J.R."/>
            <person name="Huntemann M."/>
            <person name="Clum A."/>
            <person name="Foster B."/>
            <person name="Foster B."/>
            <person name="Roux S."/>
            <person name="Palaniappan K."/>
            <person name="Varghese N."/>
            <person name="Mukherjee S."/>
            <person name="Reddy T.B.K."/>
            <person name="Daum C."/>
            <person name="Copeland A."/>
            <person name="Chen I.A."/>
            <person name="Ivanova N.N."/>
            <person name="Kyrpides N.C."/>
            <person name="Shapiro N."/>
            <person name="Eloe-Fadrosh E.A."/>
            <person name="Pietrasiak N."/>
        </authorList>
    </citation>
    <scope>NUCLEOTIDE SEQUENCE</scope>
    <source>
        <strain evidence="1">JT2-VF2</strain>
    </source>
</reference>
<dbReference type="PANTHER" id="PTHR34614">
    <property type="match status" value="1"/>
</dbReference>
<sequence length="573" mass="65580">MATEPIITNERVDDIPVLLTQIQKMGIGKLIDKHFPTHGNWQGESLGSVAVIWLTHILSQADHRLNHVQGWASKRMETLKTLMGDSLEELDLTDDRLEAVLRYLNCDENWSVFESELGSNLLCVYDLKPERVRLDSTTASSHCGVNPEGLFQWGHSKDHRPDLAQVKIMLSTLDPLGMPIATEILSGEKADDPLYIPAIERVRSTIKQSGLLYIGDCKMASIGTRNHIVSGGDFYLCPLNAKQSPREKLIEYLQPVWDIKQELTIINYDYADGKTRDIAEGFELKLLQKLEIDEQEISWEERQLVVRSFAIAQTEEKSLRERIQKTSDALEQLKIPRRGKKKLTSFEEWDSAVADILKRHRTSSLFQIEIQTKRVQKVKRRYLERQPQAVEDVCFYLDFQINEDAVRQQIQLLGWRVYVTNQTEALLTLKQAVCAYRDEYLTERGFARLKGFPLSLTPIYLQREDHITGLIRLLSIGLRVLTLLEFQVRLHLEKNQQKLAGLYAGNPKRETARPTAELLLAAFKDITLLLIEVKNELYAHLTALSPLQQHILVLLGFPTTIYTQLGGQSFTPE</sequence>
<dbReference type="InterPro" id="IPR047654">
    <property type="entry name" value="IS1634_transpos"/>
</dbReference>
<dbReference type="Proteomes" id="UP000715781">
    <property type="component" value="Unassembled WGS sequence"/>
</dbReference>
<accession>A0A951ULC3</accession>
<dbReference type="NCBIfam" id="NF033559">
    <property type="entry name" value="transpos_IS1634"/>
    <property type="match status" value="1"/>
</dbReference>
<organism evidence="1 2">
    <name type="scientific">Mojavia pulchra JT2-VF2</name>
    <dbReference type="NCBI Taxonomy" id="287848"/>
    <lineage>
        <taxon>Bacteria</taxon>
        <taxon>Bacillati</taxon>
        <taxon>Cyanobacteriota</taxon>
        <taxon>Cyanophyceae</taxon>
        <taxon>Nostocales</taxon>
        <taxon>Nostocaceae</taxon>
    </lineage>
</organism>
<dbReference type="EMBL" id="JAHHHN010000061">
    <property type="protein sequence ID" value="MBW4566135.1"/>
    <property type="molecule type" value="Genomic_DNA"/>
</dbReference>
<protein>
    <submittedName>
        <fullName evidence="1">IS1634 family transposase</fullName>
    </submittedName>
</protein>
<gene>
    <name evidence="1" type="ORF">KME32_34700</name>
</gene>
<name>A0A951ULC3_9NOST</name>
<dbReference type="PANTHER" id="PTHR34614:SF2">
    <property type="entry name" value="TRANSPOSASE IS4-LIKE DOMAIN-CONTAINING PROTEIN"/>
    <property type="match status" value="1"/>
</dbReference>
<comment type="caution">
    <text evidence="1">The sequence shown here is derived from an EMBL/GenBank/DDBJ whole genome shotgun (WGS) entry which is preliminary data.</text>
</comment>